<dbReference type="AlphaFoldDB" id="A0A9D1M4E7"/>
<feature type="signal peptide" evidence="1">
    <location>
        <begin position="1"/>
        <end position="22"/>
    </location>
</feature>
<evidence type="ECO:0000313" key="4">
    <source>
        <dbReference type="Proteomes" id="UP000824107"/>
    </source>
</evidence>
<dbReference type="PANTHER" id="PTHR43745:SF2">
    <property type="entry name" value="NITROREDUCTASE MJ1384-RELATED"/>
    <property type="match status" value="1"/>
</dbReference>
<accession>A0A9D1M4E7</accession>
<dbReference type="InterPro" id="IPR052544">
    <property type="entry name" value="Bacteriocin_Proc_Enz"/>
</dbReference>
<organism evidence="3 4">
    <name type="scientific">Candidatus Scatocola faecipullorum</name>
    <dbReference type="NCBI Taxonomy" id="2840917"/>
    <lineage>
        <taxon>Bacteria</taxon>
        <taxon>Pseudomonadati</taxon>
        <taxon>Pseudomonadota</taxon>
        <taxon>Alphaproteobacteria</taxon>
        <taxon>Rhodospirillales</taxon>
        <taxon>Rhodospirillaceae</taxon>
        <taxon>Rhodospirillaceae incertae sedis</taxon>
        <taxon>Candidatus Scatocola</taxon>
    </lineage>
</organism>
<dbReference type="Gene3D" id="3.40.109.10">
    <property type="entry name" value="NADH Oxidase"/>
    <property type="match status" value="1"/>
</dbReference>
<sequence length="204" mass="22421">MYIKTLMAAAVVSVLAVSGARAELVTQSLPKPDMVGGKTLMQSLQERKSVREFGRRAVNDQTLADMLWAAVGVNRQDGKRTIPTALNGQDLTVYVLKFDGVWQYDARGHKLIQVSDKDLRPLLGTQDYAKDAALDLVYVSTSDVATNGAMHAGSAYQNVGLYCADKGLNNVVRGYFEKADLEKELKLNENQWIVVSQAVGWPKE</sequence>
<keyword evidence="1" id="KW-0732">Signal</keyword>
<dbReference type="SUPFAM" id="SSF55469">
    <property type="entry name" value="FMN-dependent nitroreductase-like"/>
    <property type="match status" value="1"/>
</dbReference>
<dbReference type="Pfam" id="PF00881">
    <property type="entry name" value="Nitroreductase"/>
    <property type="match status" value="1"/>
</dbReference>
<feature type="chain" id="PRO_5039610222" evidence="1">
    <location>
        <begin position="23"/>
        <end position="204"/>
    </location>
</feature>
<reference evidence="3" key="2">
    <citation type="journal article" date="2021" name="PeerJ">
        <title>Extensive microbial diversity within the chicken gut microbiome revealed by metagenomics and culture.</title>
        <authorList>
            <person name="Gilroy R."/>
            <person name="Ravi A."/>
            <person name="Getino M."/>
            <person name="Pursley I."/>
            <person name="Horton D.L."/>
            <person name="Alikhan N.F."/>
            <person name="Baker D."/>
            <person name="Gharbi K."/>
            <person name="Hall N."/>
            <person name="Watson M."/>
            <person name="Adriaenssens E.M."/>
            <person name="Foster-Nyarko E."/>
            <person name="Jarju S."/>
            <person name="Secka A."/>
            <person name="Antonio M."/>
            <person name="Oren A."/>
            <person name="Chaudhuri R.R."/>
            <person name="La Ragione R."/>
            <person name="Hildebrand F."/>
            <person name="Pallen M.J."/>
        </authorList>
    </citation>
    <scope>NUCLEOTIDE SEQUENCE</scope>
    <source>
        <strain evidence="3">ChiW3-316</strain>
    </source>
</reference>
<protein>
    <submittedName>
        <fullName evidence="3">Nitroreductase family protein</fullName>
    </submittedName>
</protein>
<dbReference type="GO" id="GO:0016491">
    <property type="term" value="F:oxidoreductase activity"/>
    <property type="evidence" value="ECO:0007669"/>
    <property type="project" value="InterPro"/>
</dbReference>
<comment type="caution">
    <text evidence="3">The sequence shown here is derived from an EMBL/GenBank/DDBJ whole genome shotgun (WGS) entry which is preliminary data.</text>
</comment>
<evidence type="ECO:0000259" key="2">
    <source>
        <dbReference type="Pfam" id="PF00881"/>
    </source>
</evidence>
<dbReference type="PANTHER" id="PTHR43745">
    <property type="entry name" value="NITROREDUCTASE MJ1384-RELATED"/>
    <property type="match status" value="1"/>
</dbReference>
<dbReference type="InterPro" id="IPR000415">
    <property type="entry name" value="Nitroreductase-like"/>
</dbReference>
<feature type="domain" description="Nitroreductase" evidence="2">
    <location>
        <begin position="45"/>
        <end position="201"/>
    </location>
</feature>
<gene>
    <name evidence="3" type="ORF">IAD20_04735</name>
</gene>
<dbReference type="EMBL" id="DVNC01000029">
    <property type="protein sequence ID" value="HIU53366.1"/>
    <property type="molecule type" value="Genomic_DNA"/>
</dbReference>
<dbReference type="Proteomes" id="UP000824107">
    <property type="component" value="Unassembled WGS sequence"/>
</dbReference>
<reference evidence="3" key="1">
    <citation type="submission" date="2020-10" db="EMBL/GenBank/DDBJ databases">
        <authorList>
            <person name="Gilroy R."/>
        </authorList>
    </citation>
    <scope>NUCLEOTIDE SEQUENCE</scope>
    <source>
        <strain evidence="3">ChiW3-316</strain>
    </source>
</reference>
<name>A0A9D1M4E7_9PROT</name>
<dbReference type="InterPro" id="IPR029479">
    <property type="entry name" value="Nitroreductase"/>
</dbReference>
<evidence type="ECO:0000313" key="3">
    <source>
        <dbReference type="EMBL" id="HIU53366.1"/>
    </source>
</evidence>
<evidence type="ECO:0000256" key="1">
    <source>
        <dbReference type="SAM" id="SignalP"/>
    </source>
</evidence>
<proteinExistence type="predicted"/>